<proteinExistence type="predicted"/>
<reference evidence="1 2" key="1">
    <citation type="submission" date="2011-02" db="EMBL/GenBank/DDBJ databases">
        <authorList>
            <person name="Muzny D."/>
            <person name="Qin X."/>
            <person name="Deng J."/>
            <person name="Jiang H."/>
            <person name="Liu Y."/>
            <person name="Qu J."/>
            <person name="Song X.-Z."/>
            <person name="Zhang L."/>
            <person name="Thornton R."/>
            <person name="Coyle M."/>
            <person name="Francisco L."/>
            <person name="Jackson L."/>
            <person name="Javaid M."/>
            <person name="Korchina V."/>
            <person name="Kovar C."/>
            <person name="Mata R."/>
            <person name="Mathew T."/>
            <person name="Ngo R."/>
            <person name="Nguyen L."/>
            <person name="Nguyen N."/>
            <person name="Okwuonu G."/>
            <person name="Ongeri F."/>
            <person name="Pham C."/>
            <person name="Simmons D."/>
            <person name="Wilczek-Boney K."/>
            <person name="Hale W."/>
            <person name="Jakkamsetti A."/>
            <person name="Pham P."/>
            <person name="Ruth R."/>
            <person name="San Lucas F."/>
            <person name="Warren J."/>
            <person name="Zhang J."/>
            <person name="Zhao Z."/>
            <person name="Zhou C."/>
            <person name="Zhu D."/>
            <person name="Lee S."/>
            <person name="Bess C."/>
            <person name="Blankenburg K."/>
            <person name="Forbes L."/>
            <person name="Fu Q."/>
            <person name="Gubbala S."/>
            <person name="Hirani K."/>
            <person name="Jayaseelan J.C."/>
            <person name="Lara F."/>
            <person name="Munidasa M."/>
            <person name="Palculict T."/>
            <person name="Patil S."/>
            <person name="Pu L.-L."/>
            <person name="Saada N."/>
            <person name="Tang L."/>
            <person name="Weissenberger G."/>
            <person name="Zhu Y."/>
            <person name="Hemphill L."/>
            <person name="Shang Y."/>
            <person name="Youmans B."/>
            <person name="Ayvaz T."/>
            <person name="Ross M."/>
            <person name="Santibanez J."/>
            <person name="Aqrawi P."/>
            <person name="Gross S."/>
            <person name="Joshi V."/>
            <person name="Fowler G."/>
            <person name="Nazareth L."/>
            <person name="Reid J."/>
            <person name="Worley K."/>
            <person name="Petrosino J."/>
            <person name="Highlander S."/>
            <person name="Gibbs R."/>
        </authorList>
    </citation>
    <scope>NUCLEOTIDE SEQUENCE [LARGE SCALE GENOMIC DNA]</scope>
    <source>
        <strain evidence="1 2">ATCC BAA-1200</strain>
    </source>
</reference>
<evidence type="ECO:0000313" key="2">
    <source>
        <dbReference type="Proteomes" id="UP000004105"/>
    </source>
</evidence>
<gene>
    <name evidence="1" type="ORF">HMPREF9123_1996</name>
</gene>
<dbReference type="EMBL" id="AFAY01000042">
    <property type="protein sequence ID" value="EGF10359.1"/>
    <property type="molecule type" value="Genomic_DNA"/>
</dbReference>
<sequence length="60" mass="6301">MCGSATHAVCGSPTAAAAFSDGIPLARHRVRACGTHPTSVSPFQRRYTVFEGDLHKKTGS</sequence>
<protein>
    <submittedName>
        <fullName evidence="1">ATPase</fullName>
    </submittedName>
</protein>
<keyword evidence="2" id="KW-1185">Reference proteome</keyword>
<organism evidence="1 2">
    <name type="scientific">Neisseria bacilliformis ATCC BAA-1200</name>
    <dbReference type="NCBI Taxonomy" id="888742"/>
    <lineage>
        <taxon>Bacteria</taxon>
        <taxon>Pseudomonadati</taxon>
        <taxon>Pseudomonadota</taxon>
        <taxon>Betaproteobacteria</taxon>
        <taxon>Neisseriales</taxon>
        <taxon>Neisseriaceae</taxon>
        <taxon>Neisseria</taxon>
    </lineage>
</organism>
<dbReference type="Proteomes" id="UP000004105">
    <property type="component" value="Unassembled WGS sequence"/>
</dbReference>
<comment type="caution">
    <text evidence="1">The sequence shown here is derived from an EMBL/GenBank/DDBJ whole genome shotgun (WGS) entry which is preliminary data.</text>
</comment>
<dbReference type="AlphaFoldDB" id="F2BE40"/>
<accession>F2BE40</accession>
<name>F2BE40_9NEIS</name>
<evidence type="ECO:0000313" key="1">
    <source>
        <dbReference type="EMBL" id="EGF10359.1"/>
    </source>
</evidence>
<dbReference type="HOGENOM" id="CLU_2936795_0_0_4"/>